<evidence type="ECO:0000256" key="5">
    <source>
        <dbReference type="ARBA" id="ARBA00022801"/>
    </source>
</evidence>
<feature type="domain" description="Peptidase A1" evidence="10">
    <location>
        <begin position="131"/>
        <end position="468"/>
    </location>
</feature>
<dbReference type="GO" id="GO:0006508">
    <property type="term" value="P:proteolysis"/>
    <property type="evidence" value="ECO:0007669"/>
    <property type="project" value="UniProtKB-KW"/>
</dbReference>
<evidence type="ECO:0000256" key="4">
    <source>
        <dbReference type="ARBA" id="ARBA00022750"/>
    </source>
</evidence>
<evidence type="ECO:0000256" key="2">
    <source>
        <dbReference type="ARBA" id="ARBA00022670"/>
    </source>
</evidence>
<feature type="compositionally biased region" description="Polar residues" evidence="8">
    <location>
        <begin position="68"/>
        <end position="81"/>
    </location>
</feature>
<comment type="caution">
    <text evidence="11">The sequence shown here is derived from an EMBL/GenBank/DDBJ whole genome shotgun (WGS) entry which is preliminary data.</text>
</comment>
<reference evidence="11 12" key="1">
    <citation type="submission" date="2024-01" db="EMBL/GenBank/DDBJ databases">
        <title>Genome assemblies of Stephania.</title>
        <authorList>
            <person name="Yang L."/>
        </authorList>
    </citation>
    <scope>NUCLEOTIDE SEQUENCE [LARGE SCALE GENOMIC DNA]</scope>
    <source>
        <strain evidence="11">QJT</strain>
        <tissue evidence="11">Leaf</tissue>
    </source>
</reference>
<feature type="active site" evidence="7">
    <location>
        <position position="351"/>
    </location>
</feature>
<evidence type="ECO:0000256" key="8">
    <source>
        <dbReference type="SAM" id="MobiDB-lite"/>
    </source>
</evidence>
<protein>
    <recommendedName>
        <fullName evidence="10">Peptidase A1 domain-containing protein</fullName>
    </recommendedName>
</protein>
<dbReference type="InterPro" id="IPR032799">
    <property type="entry name" value="TAXi_C"/>
</dbReference>
<keyword evidence="3 9" id="KW-0732">Signal</keyword>
<feature type="region of interest" description="Disordered" evidence="8">
    <location>
        <begin position="61"/>
        <end position="83"/>
    </location>
</feature>
<keyword evidence="6" id="KW-1015">Disulfide bond</keyword>
<accession>A0AAP0NZH7</accession>
<dbReference type="Pfam" id="PF14543">
    <property type="entry name" value="TAXi_N"/>
    <property type="match status" value="1"/>
</dbReference>
<dbReference type="Proteomes" id="UP001417504">
    <property type="component" value="Unassembled WGS sequence"/>
</dbReference>
<dbReference type="InterPro" id="IPR032861">
    <property type="entry name" value="TAXi_N"/>
</dbReference>
<proteinExistence type="inferred from homology"/>
<gene>
    <name evidence="11" type="ORF">Sjap_014305</name>
</gene>
<evidence type="ECO:0000256" key="7">
    <source>
        <dbReference type="PIRSR" id="PIRSR601461-1"/>
    </source>
</evidence>
<dbReference type="GO" id="GO:0004190">
    <property type="term" value="F:aspartic-type endopeptidase activity"/>
    <property type="evidence" value="ECO:0007669"/>
    <property type="project" value="UniProtKB-KW"/>
</dbReference>
<keyword evidence="2" id="KW-0645">Protease</keyword>
<name>A0AAP0NZH7_9MAGN</name>
<dbReference type="InterPro" id="IPR033873">
    <property type="entry name" value="CND41-like"/>
</dbReference>
<feature type="active site" evidence="7">
    <location>
        <position position="149"/>
    </location>
</feature>
<dbReference type="PROSITE" id="PS51767">
    <property type="entry name" value="PEPTIDASE_A1"/>
    <property type="match status" value="1"/>
</dbReference>
<sequence length="473" mass="49969">MASVSTSSCSPFLLLVLCFSLSFQSTHQSHHVISIDSLFPKCSSSKGTKKLIQSPSTVEIHHKHDPCSQPTSSSSEATKSTQQLIQQLLDEDQSRVNKIQSTLSKKKQDPLVIKKATVPVQSGRSLGTGNYVVRVGFGTPKSDLLLVFDTGSDFTWIQCQPCAKSCYDQQDPIFNPSNSKSYTNVTCTSQLCGPKLRSATSATPGCASSTCVYGIQYGDQSFSVGFFGSETITLGQDVFPNFFFGCGQNNQGLFGKSAGLLGLGRNSLSFVSQTAAKYGSVFSYCLPGSSSSTGTLKFGSSPYPPAVKFTPMLSRPDGPSFYFLDLIGISVGGYKLGISGSVFATGGTIIDSGTVITRLPPAAYEALRGAFKKAMAKYPLGKPLSILDTCYDFTGYSTVTIPKIGLFFSPGIEVGVDPSGVLVAASISQVCLAFAANGNPSDVGIYGNKQQVKLDVIYDVGNSKIGFGPGSCS</sequence>
<keyword evidence="4" id="KW-0064">Aspartyl protease</keyword>
<keyword evidence="5" id="KW-0378">Hydrolase</keyword>
<keyword evidence="12" id="KW-1185">Reference proteome</keyword>
<dbReference type="EMBL" id="JBBNAE010000005">
    <property type="protein sequence ID" value="KAK9124703.1"/>
    <property type="molecule type" value="Genomic_DNA"/>
</dbReference>
<organism evidence="11 12">
    <name type="scientific">Stephania japonica</name>
    <dbReference type="NCBI Taxonomy" id="461633"/>
    <lineage>
        <taxon>Eukaryota</taxon>
        <taxon>Viridiplantae</taxon>
        <taxon>Streptophyta</taxon>
        <taxon>Embryophyta</taxon>
        <taxon>Tracheophyta</taxon>
        <taxon>Spermatophyta</taxon>
        <taxon>Magnoliopsida</taxon>
        <taxon>Ranunculales</taxon>
        <taxon>Menispermaceae</taxon>
        <taxon>Menispermoideae</taxon>
        <taxon>Cissampelideae</taxon>
        <taxon>Stephania</taxon>
    </lineage>
</organism>
<dbReference type="CDD" id="cd05472">
    <property type="entry name" value="cnd41_like"/>
    <property type="match status" value="1"/>
</dbReference>
<evidence type="ECO:0000256" key="3">
    <source>
        <dbReference type="ARBA" id="ARBA00022729"/>
    </source>
</evidence>
<dbReference type="Pfam" id="PF14541">
    <property type="entry name" value="TAXi_C"/>
    <property type="match status" value="1"/>
</dbReference>
<dbReference type="InterPro" id="IPR021109">
    <property type="entry name" value="Peptidase_aspartic_dom_sf"/>
</dbReference>
<evidence type="ECO:0000313" key="12">
    <source>
        <dbReference type="Proteomes" id="UP001417504"/>
    </source>
</evidence>
<dbReference type="InterPro" id="IPR001461">
    <property type="entry name" value="Aspartic_peptidase_A1"/>
</dbReference>
<dbReference type="AlphaFoldDB" id="A0AAP0NZH7"/>
<evidence type="ECO:0000259" key="10">
    <source>
        <dbReference type="PROSITE" id="PS51767"/>
    </source>
</evidence>
<comment type="similarity">
    <text evidence="1">Belongs to the peptidase A1 family.</text>
</comment>
<evidence type="ECO:0000256" key="9">
    <source>
        <dbReference type="SAM" id="SignalP"/>
    </source>
</evidence>
<evidence type="ECO:0000256" key="6">
    <source>
        <dbReference type="ARBA" id="ARBA00023157"/>
    </source>
</evidence>
<evidence type="ECO:0000256" key="1">
    <source>
        <dbReference type="ARBA" id="ARBA00007447"/>
    </source>
</evidence>
<dbReference type="PANTHER" id="PTHR13683:SF750">
    <property type="entry name" value="ASPARTYL PROTEASE AED1"/>
    <property type="match status" value="1"/>
</dbReference>
<dbReference type="FunFam" id="2.40.70.10:FF:000021">
    <property type="entry name" value="Aspartyl protease AED1"/>
    <property type="match status" value="1"/>
</dbReference>
<dbReference type="SUPFAM" id="SSF50630">
    <property type="entry name" value="Acid proteases"/>
    <property type="match status" value="1"/>
</dbReference>
<dbReference type="FunFam" id="2.40.70.10:FF:000013">
    <property type="entry name" value="Aspartyl protease AED1"/>
    <property type="match status" value="1"/>
</dbReference>
<feature type="signal peptide" evidence="9">
    <location>
        <begin position="1"/>
        <end position="28"/>
    </location>
</feature>
<dbReference type="InterPro" id="IPR033121">
    <property type="entry name" value="PEPTIDASE_A1"/>
</dbReference>
<dbReference type="Gene3D" id="2.40.70.10">
    <property type="entry name" value="Acid Proteases"/>
    <property type="match status" value="2"/>
</dbReference>
<evidence type="ECO:0000313" key="11">
    <source>
        <dbReference type="EMBL" id="KAK9124703.1"/>
    </source>
</evidence>
<dbReference type="PANTHER" id="PTHR13683">
    <property type="entry name" value="ASPARTYL PROTEASES"/>
    <property type="match status" value="1"/>
</dbReference>
<feature type="chain" id="PRO_5042983036" description="Peptidase A1 domain-containing protein" evidence="9">
    <location>
        <begin position="29"/>
        <end position="473"/>
    </location>
</feature>